<dbReference type="PANTHER" id="PTHR22937:SF212">
    <property type="entry name" value="RING-TYPE E3 UBIQUITIN TRANSFERASE"/>
    <property type="match status" value="1"/>
</dbReference>
<evidence type="ECO:0000256" key="6">
    <source>
        <dbReference type="ARBA" id="ARBA00022786"/>
    </source>
</evidence>
<dbReference type="PANTHER" id="PTHR22937">
    <property type="entry name" value="E3 UBIQUITIN-PROTEIN LIGASE RNF165"/>
    <property type="match status" value="1"/>
</dbReference>
<organism evidence="9 10">
    <name type="scientific">Hibiscus syriacus</name>
    <name type="common">Rose of Sharon</name>
    <dbReference type="NCBI Taxonomy" id="106335"/>
    <lineage>
        <taxon>Eukaryota</taxon>
        <taxon>Viridiplantae</taxon>
        <taxon>Streptophyta</taxon>
        <taxon>Embryophyta</taxon>
        <taxon>Tracheophyta</taxon>
        <taxon>Spermatophyta</taxon>
        <taxon>Magnoliopsida</taxon>
        <taxon>eudicotyledons</taxon>
        <taxon>Gunneridae</taxon>
        <taxon>Pentapetalae</taxon>
        <taxon>rosids</taxon>
        <taxon>malvids</taxon>
        <taxon>Malvales</taxon>
        <taxon>Malvaceae</taxon>
        <taxon>Malvoideae</taxon>
        <taxon>Hibiscus</taxon>
    </lineage>
</organism>
<keyword evidence="6" id="KW-0833">Ubl conjugation pathway</keyword>
<dbReference type="AlphaFoldDB" id="A0A6A3BKA5"/>
<dbReference type="EMBL" id="VEPZ02000848">
    <property type="protein sequence ID" value="KAE8716341.1"/>
    <property type="molecule type" value="Genomic_DNA"/>
</dbReference>
<keyword evidence="10" id="KW-1185">Reference proteome</keyword>
<evidence type="ECO:0000313" key="10">
    <source>
        <dbReference type="Proteomes" id="UP000436088"/>
    </source>
</evidence>
<sequence>MQGRRGTIGSLLETFIDHSTASRNAAIEQQVCWNNVQNPIENRLPNCLLSSNDMNVGYVNSIGREEQPGRWSLGEPSFSDTVTEVSYNERKTDHGWSMSMSASTNAGLSLEGQRYEQSSLFAQSSNSGTVPQNQRLNAGLVGHGDNNCQITERSNNHYKSSGSEDEQNSLGAGSEAFLLSPGSAGHDMDDNVDRPGFLYEGHRASHKRKALEGNVGQSSLSGSSGYYHNAESSAWNGVSASYTAGSNVNISPHSRQAHPRLELDIRGSASDSIPEPIVLPPTAESSRRNFQLRINPSSIQEPIARPLISTGDTIGQSVVSYAPQSSRLLPTNHSLDLSSAPMVPNASSQNPNVIINVPTLLQNGGSGSRTGSSSNLNLTADRNVVPRARHQSRSMARNQLDHRMLAPAPERRTLVRNPGLSSGSISAPENIASSYHAGPNYATSASTGVPSQYPRRLSELVRQSLMSSLGTEAGGQDNHSSLPSGPAFSEEMLLSSQAANQGYYHSYPRSLQWLERQDAGLLGIPRLLRTLAFATEGRSRIVASEIRNVLDLMRRGENLRLEDVMILDQAVLLGVADIHDRHRDMRLDVDNMTYEELLALEECIGNVSTGLSEETILNRLKRRKHFGSPGAQLEAEPCCVCQVMDFSHLHFLRTL</sequence>
<name>A0A6A3BKA5_HIBSY</name>
<evidence type="ECO:0000256" key="4">
    <source>
        <dbReference type="ARBA" id="ARBA00022723"/>
    </source>
</evidence>
<keyword evidence="7" id="KW-0862">Zinc</keyword>
<evidence type="ECO:0000256" key="7">
    <source>
        <dbReference type="ARBA" id="ARBA00022833"/>
    </source>
</evidence>
<dbReference type="Proteomes" id="UP000436088">
    <property type="component" value="Unassembled WGS sequence"/>
</dbReference>
<evidence type="ECO:0000256" key="3">
    <source>
        <dbReference type="ARBA" id="ARBA00022679"/>
    </source>
</evidence>
<comment type="caution">
    <text evidence="9">The sequence shown here is derived from an EMBL/GenBank/DDBJ whole genome shotgun (WGS) entry which is preliminary data.</text>
</comment>
<evidence type="ECO:0000256" key="1">
    <source>
        <dbReference type="ARBA" id="ARBA00000900"/>
    </source>
</evidence>
<evidence type="ECO:0000256" key="2">
    <source>
        <dbReference type="ARBA" id="ARBA00012483"/>
    </source>
</evidence>
<feature type="compositionally biased region" description="Polar residues" evidence="8">
    <location>
        <begin position="146"/>
        <end position="161"/>
    </location>
</feature>
<keyword evidence="5" id="KW-0863">Zinc-finger</keyword>
<dbReference type="InterPro" id="IPR045191">
    <property type="entry name" value="MBR1/2-like"/>
</dbReference>
<dbReference type="EC" id="2.3.2.27" evidence="2"/>
<evidence type="ECO:0000313" key="9">
    <source>
        <dbReference type="EMBL" id="KAE8716341.1"/>
    </source>
</evidence>
<protein>
    <recommendedName>
        <fullName evidence="2">RING-type E3 ubiquitin transferase</fullName>
        <ecNumber evidence="2">2.3.2.27</ecNumber>
    </recommendedName>
</protein>
<proteinExistence type="predicted"/>
<keyword evidence="4" id="KW-0479">Metal-binding</keyword>
<accession>A0A6A3BKA5</accession>
<gene>
    <name evidence="9" type="ORF">F3Y22_tig00110123pilonHSYRG00124</name>
</gene>
<keyword evidence="3" id="KW-0808">Transferase</keyword>
<dbReference type="GO" id="GO:0061630">
    <property type="term" value="F:ubiquitin protein ligase activity"/>
    <property type="evidence" value="ECO:0007669"/>
    <property type="project" value="UniProtKB-EC"/>
</dbReference>
<comment type="catalytic activity">
    <reaction evidence="1">
        <text>S-ubiquitinyl-[E2 ubiquitin-conjugating enzyme]-L-cysteine + [acceptor protein]-L-lysine = [E2 ubiquitin-conjugating enzyme]-L-cysteine + N(6)-ubiquitinyl-[acceptor protein]-L-lysine.</text>
        <dbReference type="EC" id="2.3.2.27"/>
    </reaction>
</comment>
<evidence type="ECO:0000256" key="5">
    <source>
        <dbReference type="ARBA" id="ARBA00022771"/>
    </source>
</evidence>
<evidence type="ECO:0000256" key="8">
    <source>
        <dbReference type="SAM" id="MobiDB-lite"/>
    </source>
</evidence>
<dbReference type="GO" id="GO:0008270">
    <property type="term" value="F:zinc ion binding"/>
    <property type="evidence" value="ECO:0007669"/>
    <property type="project" value="UniProtKB-KW"/>
</dbReference>
<feature type="region of interest" description="Disordered" evidence="8">
    <location>
        <begin position="140"/>
        <end position="198"/>
    </location>
</feature>
<reference evidence="9" key="1">
    <citation type="submission" date="2019-09" db="EMBL/GenBank/DDBJ databases">
        <title>Draft genome information of white flower Hibiscus syriacus.</title>
        <authorList>
            <person name="Kim Y.-M."/>
        </authorList>
    </citation>
    <scope>NUCLEOTIDE SEQUENCE [LARGE SCALE GENOMIC DNA]</scope>
    <source>
        <strain evidence="9">YM2019G1</strain>
    </source>
</reference>